<dbReference type="Proteomes" id="UP000187209">
    <property type="component" value="Unassembled WGS sequence"/>
</dbReference>
<name>A0A1R2AVP4_9CILI</name>
<dbReference type="AlphaFoldDB" id="A0A1R2AVP4"/>
<accession>A0A1R2AVP4</accession>
<dbReference type="EMBL" id="MPUH01001304">
    <property type="protein sequence ID" value="OMJ68603.1"/>
    <property type="molecule type" value="Genomic_DNA"/>
</dbReference>
<proteinExistence type="predicted"/>
<organism evidence="1 2">
    <name type="scientific">Stentor coeruleus</name>
    <dbReference type="NCBI Taxonomy" id="5963"/>
    <lineage>
        <taxon>Eukaryota</taxon>
        <taxon>Sar</taxon>
        <taxon>Alveolata</taxon>
        <taxon>Ciliophora</taxon>
        <taxon>Postciliodesmatophora</taxon>
        <taxon>Heterotrichea</taxon>
        <taxon>Heterotrichida</taxon>
        <taxon>Stentoridae</taxon>
        <taxon>Stentor</taxon>
    </lineage>
</organism>
<reference evidence="1 2" key="1">
    <citation type="submission" date="2016-11" db="EMBL/GenBank/DDBJ databases">
        <title>The macronuclear genome of Stentor coeruleus: a giant cell with tiny introns.</title>
        <authorList>
            <person name="Slabodnick M."/>
            <person name="Ruby J.G."/>
            <person name="Reiff S.B."/>
            <person name="Swart E.C."/>
            <person name="Gosai S."/>
            <person name="Prabakaran S."/>
            <person name="Witkowska E."/>
            <person name="Larue G.E."/>
            <person name="Fisher S."/>
            <person name="Freeman R.M."/>
            <person name="Gunawardena J."/>
            <person name="Chu W."/>
            <person name="Stover N.A."/>
            <person name="Gregory B.D."/>
            <person name="Nowacki M."/>
            <person name="Derisi J."/>
            <person name="Roy S.W."/>
            <person name="Marshall W.F."/>
            <person name="Sood P."/>
        </authorList>
    </citation>
    <scope>NUCLEOTIDE SEQUENCE [LARGE SCALE GENOMIC DNA]</scope>
    <source>
        <strain evidence="1">WM001</strain>
    </source>
</reference>
<sequence>MSKLLPALADIGKMEEIDLEFSEENTLKDSSIISPLASGKFNLDITIQNELGTIWKQLETINKKIQINMQIIASKQQENQEIKKIIDLYKEKKGESLRSSVTCSCTKNCTIF</sequence>
<keyword evidence="2" id="KW-1185">Reference proteome</keyword>
<evidence type="ECO:0000313" key="1">
    <source>
        <dbReference type="EMBL" id="OMJ68603.1"/>
    </source>
</evidence>
<evidence type="ECO:0000313" key="2">
    <source>
        <dbReference type="Proteomes" id="UP000187209"/>
    </source>
</evidence>
<protein>
    <submittedName>
        <fullName evidence="1">Uncharacterized protein</fullName>
    </submittedName>
</protein>
<gene>
    <name evidence="1" type="ORF">SteCoe_33885</name>
</gene>
<comment type="caution">
    <text evidence="1">The sequence shown here is derived from an EMBL/GenBank/DDBJ whole genome shotgun (WGS) entry which is preliminary data.</text>
</comment>